<dbReference type="PANTHER" id="PTHR13693">
    <property type="entry name" value="CLASS II AMINOTRANSFERASE/8-AMINO-7-OXONONANOATE SYNTHASE"/>
    <property type="match status" value="1"/>
</dbReference>
<evidence type="ECO:0000256" key="2">
    <source>
        <dbReference type="ARBA" id="ARBA00022679"/>
    </source>
</evidence>
<keyword evidence="2" id="KW-0808">Transferase</keyword>
<gene>
    <name evidence="6" type="ORF">P2G67_15720</name>
</gene>
<evidence type="ECO:0000313" key="6">
    <source>
        <dbReference type="EMBL" id="MDF2097425.1"/>
    </source>
</evidence>
<evidence type="ECO:0000313" key="7">
    <source>
        <dbReference type="Proteomes" id="UP001215503"/>
    </source>
</evidence>
<dbReference type="Pfam" id="PF00155">
    <property type="entry name" value="Aminotran_1_2"/>
    <property type="match status" value="1"/>
</dbReference>
<dbReference type="GO" id="GO:0008483">
    <property type="term" value="F:transaminase activity"/>
    <property type="evidence" value="ECO:0007669"/>
    <property type="project" value="UniProtKB-KW"/>
</dbReference>
<dbReference type="CDD" id="cd06454">
    <property type="entry name" value="KBL_like"/>
    <property type="match status" value="1"/>
</dbReference>
<dbReference type="Gene3D" id="3.40.640.10">
    <property type="entry name" value="Type I PLP-dependent aspartate aminotransferase-like (Major domain)"/>
    <property type="match status" value="1"/>
</dbReference>
<dbReference type="EMBL" id="JARHUD010000014">
    <property type="protein sequence ID" value="MDF2097425.1"/>
    <property type="molecule type" value="Genomic_DNA"/>
</dbReference>
<keyword evidence="3" id="KW-0663">Pyridoxal phosphate</keyword>
<evidence type="ECO:0000259" key="5">
    <source>
        <dbReference type="Pfam" id="PF00155"/>
    </source>
</evidence>
<keyword evidence="7" id="KW-1185">Reference proteome</keyword>
<dbReference type="InterPro" id="IPR050087">
    <property type="entry name" value="AON_synthase_class-II"/>
</dbReference>
<comment type="caution">
    <text evidence="6">The sequence shown here is derived from an EMBL/GenBank/DDBJ whole genome shotgun (WGS) entry which is preliminary data.</text>
</comment>
<evidence type="ECO:0000256" key="3">
    <source>
        <dbReference type="ARBA" id="ARBA00022898"/>
    </source>
</evidence>
<dbReference type="InterPro" id="IPR015422">
    <property type="entry name" value="PyrdxlP-dep_Trfase_small"/>
</dbReference>
<sequence>MSDFTNRAKQRLVEEFLAARRRREGRGQEASAAPARKAKATSNGLDSIPGFKQFHMQKNAAGVLDLDNPFFQVHDGRAGATSSIGGQEVLNFASYNYLGLNGHPEVNAAAIEAMERYGTSASASRLVAGERPVHAQLERAIADLHGVEDAVVMVSGHATNVTTIGHIMGQRDLILYDSWMHNSGVQGAVLAGARRIAFPHNDPQAVERLLAEQRKRYDRVLILLEGVYSMDGDLPDLAAFIDIKNRYDAILLVDEAHSLGVLGKTGRGIAEHCGIDPHDVDLWMGTLSKTLSGCGGYIASRSDFVEYLKYTAPGFVYSVGMPPPIAAAAHASIQVMLREPERVARLQARGHYFLETARAAGLDVGPSAGYSVVPVIVGNSVLAARLGHRLLERGINALPIVYPAVPEKSARLRFFLTCEHEEEQIRETVAVTAEELGALRAKGRNLREYALRMAMPEHQDS</sequence>
<proteinExistence type="predicted"/>
<comment type="cofactor">
    <cofactor evidence="1">
        <name>pyridoxal 5'-phosphate</name>
        <dbReference type="ChEBI" id="CHEBI:597326"/>
    </cofactor>
</comment>
<evidence type="ECO:0000256" key="4">
    <source>
        <dbReference type="SAM" id="MobiDB-lite"/>
    </source>
</evidence>
<keyword evidence="6" id="KW-0032">Aminotransferase</keyword>
<dbReference type="Proteomes" id="UP001215503">
    <property type="component" value="Unassembled WGS sequence"/>
</dbReference>
<organism evidence="6 7">
    <name type="scientific">Aquibaculum arenosum</name>
    <dbReference type="NCBI Taxonomy" id="3032591"/>
    <lineage>
        <taxon>Bacteria</taxon>
        <taxon>Pseudomonadati</taxon>
        <taxon>Pseudomonadota</taxon>
        <taxon>Alphaproteobacteria</taxon>
        <taxon>Rhodospirillales</taxon>
        <taxon>Rhodovibrionaceae</taxon>
        <taxon>Aquibaculum</taxon>
    </lineage>
</organism>
<dbReference type="RefSeq" id="WP_275824240.1">
    <property type="nucleotide sequence ID" value="NZ_JARHUD010000014.1"/>
</dbReference>
<feature type="region of interest" description="Disordered" evidence="4">
    <location>
        <begin position="19"/>
        <end position="44"/>
    </location>
</feature>
<dbReference type="InterPro" id="IPR004839">
    <property type="entry name" value="Aminotransferase_I/II_large"/>
</dbReference>
<name>A0ABT5YR22_9PROT</name>
<dbReference type="PANTHER" id="PTHR13693:SF100">
    <property type="entry name" value="8-AMINO-7-OXONONANOATE SYNTHASE"/>
    <property type="match status" value="1"/>
</dbReference>
<dbReference type="InterPro" id="IPR015424">
    <property type="entry name" value="PyrdxlP-dep_Trfase"/>
</dbReference>
<dbReference type="InterPro" id="IPR015421">
    <property type="entry name" value="PyrdxlP-dep_Trfase_major"/>
</dbReference>
<dbReference type="Gene3D" id="3.90.1150.10">
    <property type="entry name" value="Aspartate Aminotransferase, domain 1"/>
    <property type="match status" value="1"/>
</dbReference>
<reference evidence="6 7" key="1">
    <citation type="submission" date="2023-03" db="EMBL/GenBank/DDBJ databases">
        <title>Fodinicurvata sp. CAU 1616 isolated from sea sendiment.</title>
        <authorList>
            <person name="Kim W."/>
        </authorList>
    </citation>
    <scope>NUCLEOTIDE SEQUENCE [LARGE SCALE GENOMIC DNA]</scope>
    <source>
        <strain evidence="6 7">CAU 1616</strain>
    </source>
</reference>
<feature type="domain" description="Aminotransferase class I/classII large" evidence="5">
    <location>
        <begin position="88"/>
        <end position="429"/>
    </location>
</feature>
<evidence type="ECO:0000256" key="1">
    <source>
        <dbReference type="ARBA" id="ARBA00001933"/>
    </source>
</evidence>
<dbReference type="SUPFAM" id="SSF53383">
    <property type="entry name" value="PLP-dependent transferases"/>
    <property type="match status" value="1"/>
</dbReference>
<accession>A0ABT5YR22</accession>
<protein>
    <submittedName>
        <fullName evidence="6">Aminotransferase class I/II-fold pyridoxal phosphate-dependent enzyme</fullName>
    </submittedName>
</protein>